<dbReference type="Gene3D" id="3.90.76.10">
    <property type="entry name" value="Dipeptide-binding Protein, Domain 1"/>
    <property type="match status" value="1"/>
</dbReference>
<dbReference type="OrthoDB" id="9801912at2"/>
<comment type="similarity">
    <text evidence="2">Belongs to the bacterial solute-binding protein 5 family.</text>
</comment>
<organism evidence="6 7">
    <name type="scientific">Streptomyces atratus</name>
    <dbReference type="NCBI Taxonomy" id="1893"/>
    <lineage>
        <taxon>Bacteria</taxon>
        <taxon>Bacillati</taxon>
        <taxon>Actinomycetota</taxon>
        <taxon>Actinomycetes</taxon>
        <taxon>Kitasatosporales</taxon>
        <taxon>Streptomycetaceae</taxon>
        <taxon>Streptomyces</taxon>
    </lineage>
</organism>
<dbReference type="SUPFAM" id="SSF53850">
    <property type="entry name" value="Periplasmic binding protein-like II"/>
    <property type="match status" value="1"/>
</dbReference>
<evidence type="ECO:0000259" key="5">
    <source>
        <dbReference type="Pfam" id="PF00496"/>
    </source>
</evidence>
<evidence type="ECO:0000256" key="3">
    <source>
        <dbReference type="ARBA" id="ARBA00022448"/>
    </source>
</evidence>
<dbReference type="GO" id="GO:0042597">
    <property type="term" value="C:periplasmic space"/>
    <property type="evidence" value="ECO:0007669"/>
    <property type="project" value="UniProtKB-ARBA"/>
</dbReference>
<keyword evidence="3" id="KW-0813">Transport</keyword>
<dbReference type="PANTHER" id="PTHR30290">
    <property type="entry name" value="PERIPLASMIC BINDING COMPONENT OF ABC TRANSPORTER"/>
    <property type="match status" value="1"/>
</dbReference>
<name>A0A1K2CP40_STRAR</name>
<dbReference type="PANTHER" id="PTHR30290:SF10">
    <property type="entry name" value="PERIPLASMIC OLIGOPEPTIDE-BINDING PROTEIN-RELATED"/>
    <property type="match status" value="1"/>
</dbReference>
<dbReference type="GO" id="GO:0043190">
    <property type="term" value="C:ATP-binding cassette (ABC) transporter complex"/>
    <property type="evidence" value="ECO:0007669"/>
    <property type="project" value="InterPro"/>
</dbReference>
<evidence type="ECO:0000313" key="7">
    <source>
        <dbReference type="Proteomes" id="UP000181909"/>
    </source>
</evidence>
<sequence length="518" mass="57007">MRSVRLRILAILAVLVIAGVVAWQLLPSDEVNKTPVAVGTTDEVTSLDPAGAYDAGSWAMYSNIYQSLMTFKSGAVVPEPDAAESCGFIGQKLQTYQCRLRDDLTFSNGRKITAEDVKYSIERMIKIKTDVGPWVLFPSLKNVVADGRTITFNLSSRDATFPQKLATGAGSIVDRESYPADKLRKGNTVDGSGPYLLKTYRSGEIAELVPNPLYKGALSKHGVPVTVHYYKKSDELQAAWKAKQLDVTHRELPPATLAELNPGDPDLRVTEAESAEIRNLVFNVRPGSPLADKKVRQAIASIIDRGPLVTDVYKSTVEPLYSLIPQGYIGHSTPFFDAYPSPDPARAKKLLAEAGVQTPLNISFGYGGGNETSEQETAELRRQLEADGLFKVKVHAVDWLKFQKEYAAGKYDAYTVGWLPDYPDSDTFSQPLVGRNNSLHNGYSSKKVDGLISSTLQYSDRGRTAADFKELQAQVGEDVPLVPLWQKKDYVVSTTDVSGSQYLSDGTGLWRLWELKRI</sequence>
<dbReference type="STRING" id="1893.SAMN02787144_1011122"/>
<evidence type="ECO:0000256" key="4">
    <source>
        <dbReference type="ARBA" id="ARBA00022729"/>
    </source>
</evidence>
<dbReference type="GO" id="GO:1904680">
    <property type="term" value="F:peptide transmembrane transporter activity"/>
    <property type="evidence" value="ECO:0007669"/>
    <property type="project" value="TreeGrafter"/>
</dbReference>
<feature type="domain" description="Solute-binding protein family 5" evidence="5">
    <location>
        <begin position="78"/>
        <end position="437"/>
    </location>
</feature>
<dbReference type="GO" id="GO:0030313">
    <property type="term" value="C:cell envelope"/>
    <property type="evidence" value="ECO:0007669"/>
    <property type="project" value="UniProtKB-SubCell"/>
</dbReference>
<dbReference type="Gene3D" id="3.40.190.10">
    <property type="entry name" value="Periplasmic binding protein-like II"/>
    <property type="match status" value="1"/>
</dbReference>
<proteinExistence type="inferred from homology"/>
<dbReference type="InterPro" id="IPR030678">
    <property type="entry name" value="Peptide/Ni-bd"/>
</dbReference>
<dbReference type="RefSeq" id="WP_072486600.1">
    <property type="nucleotide sequence ID" value="NZ_CP108276.1"/>
</dbReference>
<evidence type="ECO:0000313" key="6">
    <source>
        <dbReference type="EMBL" id="SFY12526.1"/>
    </source>
</evidence>
<reference evidence="6 7" key="1">
    <citation type="submission" date="2016-11" db="EMBL/GenBank/DDBJ databases">
        <authorList>
            <person name="Jaros S."/>
            <person name="Januszkiewicz K."/>
            <person name="Wedrychowicz H."/>
        </authorList>
    </citation>
    <scope>NUCLEOTIDE SEQUENCE [LARGE SCALE GENOMIC DNA]</scope>
    <source>
        <strain evidence="6 7">OK807</strain>
    </source>
</reference>
<dbReference type="GO" id="GO:0015833">
    <property type="term" value="P:peptide transport"/>
    <property type="evidence" value="ECO:0007669"/>
    <property type="project" value="TreeGrafter"/>
</dbReference>
<dbReference type="InterPro" id="IPR000914">
    <property type="entry name" value="SBP_5_dom"/>
</dbReference>
<dbReference type="AlphaFoldDB" id="A0A1K2CP40"/>
<gene>
    <name evidence="6" type="ORF">SAMN02787144_1011122</name>
</gene>
<dbReference type="Pfam" id="PF00496">
    <property type="entry name" value="SBP_bac_5"/>
    <property type="match status" value="1"/>
</dbReference>
<dbReference type="EMBL" id="FPJO01000011">
    <property type="protein sequence ID" value="SFY12526.1"/>
    <property type="molecule type" value="Genomic_DNA"/>
</dbReference>
<dbReference type="PIRSF" id="PIRSF002741">
    <property type="entry name" value="MppA"/>
    <property type="match status" value="1"/>
</dbReference>
<protein>
    <submittedName>
        <fullName evidence="6">Peptide/nickel transport system substrate-binding protein</fullName>
    </submittedName>
</protein>
<dbReference type="Proteomes" id="UP000181909">
    <property type="component" value="Unassembled WGS sequence"/>
</dbReference>
<accession>A0A1K2CP40</accession>
<evidence type="ECO:0000256" key="2">
    <source>
        <dbReference type="ARBA" id="ARBA00005695"/>
    </source>
</evidence>
<dbReference type="Gene3D" id="3.10.105.10">
    <property type="entry name" value="Dipeptide-binding Protein, Domain 3"/>
    <property type="match status" value="1"/>
</dbReference>
<evidence type="ECO:0000256" key="1">
    <source>
        <dbReference type="ARBA" id="ARBA00004196"/>
    </source>
</evidence>
<keyword evidence="4" id="KW-0732">Signal</keyword>
<comment type="subcellular location">
    <subcellularLocation>
        <location evidence="1">Cell envelope</location>
    </subcellularLocation>
</comment>
<dbReference type="InterPro" id="IPR039424">
    <property type="entry name" value="SBP_5"/>
</dbReference>